<dbReference type="CDD" id="cd12797">
    <property type="entry name" value="M23_peptidase"/>
    <property type="match status" value="1"/>
</dbReference>
<dbReference type="EMBL" id="UOFY01000027">
    <property type="protein sequence ID" value="VAX08332.1"/>
    <property type="molecule type" value="Genomic_DNA"/>
</dbReference>
<feature type="domain" description="M23ase beta-sheet core" evidence="2">
    <location>
        <begin position="165"/>
        <end position="258"/>
    </location>
</feature>
<dbReference type="FunFam" id="2.70.70.10:FF:000003">
    <property type="entry name" value="Murein hydrolase activator EnvC"/>
    <property type="match status" value="1"/>
</dbReference>
<dbReference type="GO" id="GO:0004222">
    <property type="term" value="F:metalloendopeptidase activity"/>
    <property type="evidence" value="ECO:0007669"/>
    <property type="project" value="TreeGrafter"/>
</dbReference>
<dbReference type="InterPro" id="IPR016047">
    <property type="entry name" value="M23ase_b-sheet_dom"/>
</dbReference>
<dbReference type="InterPro" id="IPR011055">
    <property type="entry name" value="Dup_hybrid_motif"/>
</dbReference>
<evidence type="ECO:0000259" key="2">
    <source>
        <dbReference type="Pfam" id="PF01551"/>
    </source>
</evidence>
<dbReference type="SUPFAM" id="SSF51261">
    <property type="entry name" value="Duplicated hybrid motif"/>
    <property type="match status" value="1"/>
</dbReference>
<keyword evidence="3" id="KW-0378">Hydrolase</keyword>
<reference evidence="3" key="1">
    <citation type="submission" date="2018-06" db="EMBL/GenBank/DDBJ databases">
        <authorList>
            <person name="Zhirakovskaya E."/>
        </authorList>
    </citation>
    <scope>NUCLEOTIDE SEQUENCE</scope>
</reference>
<sequence>MIGRQEYLKLILNQENPALVGRTLVYYDYFNRARSEQIQQVQRVLKNIESLGIKIKAETEKLRQTRATLQTRKKSLEKTYRERALVLARLNKEIKSKDQHLAQMSADEKRLQDLLNAIKKVLPDIFADTGNHKSFRAYKGKLIWPVRGKVKKLYGKRRKESKLKWNGVMIVASKGREVHAISHGRVAYADWLRGYGLLLIIDHGDGYMSLYGHNQGLYKETGDWVEANEVIGEVGDSGGQKSSGLYFEIRYQGRPTNPSRWCKRTRRG</sequence>
<dbReference type="InterPro" id="IPR050570">
    <property type="entry name" value="Cell_wall_metabolism_enzyme"/>
</dbReference>
<dbReference type="PANTHER" id="PTHR21666:SF270">
    <property type="entry name" value="MUREIN HYDROLASE ACTIVATOR ENVC"/>
    <property type="match status" value="1"/>
</dbReference>
<name>A0A3B1AX41_9ZZZZ</name>
<gene>
    <name evidence="3" type="ORF">MNBD_GAMMA25-529</name>
</gene>
<keyword evidence="1" id="KW-0175">Coiled coil</keyword>
<accession>A0A3B1AX41</accession>
<dbReference type="Pfam" id="PF01551">
    <property type="entry name" value="Peptidase_M23"/>
    <property type="match status" value="1"/>
</dbReference>
<dbReference type="AlphaFoldDB" id="A0A3B1AX41"/>
<dbReference type="PANTHER" id="PTHR21666">
    <property type="entry name" value="PEPTIDASE-RELATED"/>
    <property type="match status" value="1"/>
</dbReference>
<feature type="coiled-coil region" evidence="1">
    <location>
        <begin position="59"/>
        <end position="107"/>
    </location>
</feature>
<organism evidence="3">
    <name type="scientific">hydrothermal vent metagenome</name>
    <dbReference type="NCBI Taxonomy" id="652676"/>
    <lineage>
        <taxon>unclassified sequences</taxon>
        <taxon>metagenomes</taxon>
        <taxon>ecological metagenomes</taxon>
    </lineage>
</organism>
<evidence type="ECO:0000313" key="3">
    <source>
        <dbReference type="EMBL" id="VAX08332.1"/>
    </source>
</evidence>
<dbReference type="Gene3D" id="2.70.70.10">
    <property type="entry name" value="Glucose Permease (Domain IIA)"/>
    <property type="match status" value="1"/>
</dbReference>
<proteinExistence type="predicted"/>
<protein>
    <submittedName>
        <fullName evidence="3">Murein hydrolase activator EnvC</fullName>
    </submittedName>
</protein>
<evidence type="ECO:0000256" key="1">
    <source>
        <dbReference type="SAM" id="Coils"/>
    </source>
</evidence>